<keyword evidence="3" id="KW-1185">Reference proteome</keyword>
<comment type="caution">
    <text evidence="2">The sequence shown here is derived from an EMBL/GenBank/DDBJ whole genome shotgun (WGS) entry which is preliminary data.</text>
</comment>
<gene>
    <name evidence="2" type="ORF">GRAN_3641</name>
</gene>
<dbReference type="Proteomes" id="UP000289437">
    <property type="component" value="Unassembled WGS sequence"/>
</dbReference>
<name>A0A4Q0SY40_9BACT</name>
<dbReference type="AlphaFoldDB" id="A0A4Q0SY40"/>
<accession>A0A4Q0SY40</accession>
<evidence type="ECO:0000313" key="2">
    <source>
        <dbReference type="EMBL" id="RXH54538.1"/>
    </source>
</evidence>
<evidence type="ECO:0000313" key="3">
    <source>
        <dbReference type="Proteomes" id="UP000289437"/>
    </source>
</evidence>
<organism evidence="2 3">
    <name type="scientific">Granulicella sibirica</name>
    <dbReference type="NCBI Taxonomy" id="2479048"/>
    <lineage>
        <taxon>Bacteria</taxon>
        <taxon>Pseudomonadati</taxon>
        <taxon>Acidobacteriota</taxon>
        <taxon>Terriglobia</taxon>
        <taxon>Terriglobales</taxon>
        <taxon>Acidobacteriaceae</taxon>
        <taxon>Granulicella</taxon>
    </lineage>
</organism>
<reference evidence="3" key="2">
    <citation type="submission" date="2019-02" db="EMBL/GenBank/DDBJ databases">
        <title>Granulicella sibirica sp. nov., a psychrotolerant acidobacterium isolated from an organic soil layer in forested tundra, West Siberia.</title>
        <authorList>
            <person name="Oshkin I.Y."/>
            <person name="Kulichevskaya I.S."/>
            <person name="Rijpstra W.I.C."/>
            <person name="Sinninghe Damste J.S."/>
            <person name="Rakitin A.L."/>
            <person name="Ravin N.V."/>
            <person name="Dedysh S.N."/>
        </authorList>
    </citation>
    <scope>NUCLEOTIDE SEQUENCE [LARGE SCALE GENOMIC DNA]</scope>
    <source>
        <strain evidence="3">AF10</strain>
    </source>
</reference>
<reference evidence="2 3" key="1">
    <citation type="submission" date="2018-11" db="EMBL/GenBank/DDBJ databases">
        <authorList>
            <person name="Mardanov A.V."/>
            <person name="Ravin N.V."/>
            <person name="Dedysh S.N."/>
        </authorList>
    </citation>
    <scope>NUCLEOTIDE SEQUENCE [LARGE SCALE GENOMIC DNA]</scope>
    <source>
        <strain evidence="2 3">AF10</strain>
    </source>
</reference>
<feature type="region of interest" description="Disordered" evidence="1">
    <location>
        <begin position="37"/>
        <end position="63"/>
    </location>
</feature>
<proteinExistence type="predicted"/>
<protein>
    <submittedName>
        <fullName evidence="2">Uncharacterized protein</fullName>
    </submittedName>
</protein>
<sequence length="63" mass="7511">MKAYRKTRKNFVQKHVLGYFGLFPWECGSCHHQYYSKNRGDRRRARPVENPWTPRGPQHPPAA</sequence>
<evidence type="ECO:0000256" key="1">
    <source>
        <dbReference type="SAM" id="MobiDB-lite"/>
    </source>
</evidence>
<dbReference type="EMBL" id="RDSM01000003">
    <property type="protein sequence ID" value="RXH54538.1"/>
    <property type="molecule type" value="Genomic_DNA"/>
</dbReference>